<sequence length="168" mass="18219">MNLHYLSLCPERTQDNPGLSWLSCVSSLRKGRCPAEPVPALDLDMDSAPRPLLDGDDRNAVEAGDSLRLLSFHKDVDDSNEEQEVVSFTTHGRNTTHPADRQGSINSAGQCDAVMRASRSEIQTVTNVSSWSSVSLQVEPPWMDSMAVEYKALCAACLFSSPPAAGEP</sequence>
<protein>
    <submittedName>
        <fullName evidence="2">Uncharacterized protein</fullName>
    </submittedName>
</protein>
<evidence type="ECO:0000256" key="1">
    <source>
        <dbReference type="SAM" id="MobiDB-lite"/>
    </source>
</evidence>
<keyword evidence="3" id="KW-1185">Reference proteome</keyword>
<organism evidence="2 3">
    <name type="scientific">Liparis tanakae</name>
    <name type="common">Tanaka's snailfish</name>
    <dbReference type="NCBI Taxonomy" id="230148"/>
    <lineage>
        <taxon>Eukaryota</taxon>
        <taxon>Metazoa</taxon>
        <taxon>Chordata</taxon>
        <taxon>Craniata</taxon>
        <taxon>Vertebrata</taxon>
        <taxon>Euteleostomi</taxon>
        <taxon>Actinopterygii</taxon>
        <taxon>Neopterygii</taxon>
        <taxon>Teleostei</taxon>
        <taxon>Neoteleostei</taxon>
        <taxon>Acanthomorphata</taxon>
        <taxon>Eupercaria</taxon>
        <taxon>Perciformes</taxon>
        <taxon>Cottioidei</taxon>
        <taxon>Cottales</taxon>
        <taxon>Liparidae</taxon>
        <taxon>Liparis</taxon>
    </lineage>
</organism>
<name>A0A4Z2IJK3_9TELE</name>
<gene>
    <name evidence="2" type="ORF">EYF80_011664</name>
</gene>
<reference evidence="2 3" key="1">
    <citation type="submission" date="2019-03" db="EMBL/GenBank/DDBJ databases">
        <title>First draft genome of Liparis tanakae, snailfish: a comprehensive survey of snailfish specific genes.</title>
        <authorList>
            <person name="Kim W."/>
            <person name="Song I."/>
            <person name="Jeong J.-H."/>
            <person name="Kim D."/>
            <person name="Kim S."/>
            <person name="Ryu S."/>
            <person name="Song J.Y."/>
            <person name="Lee S.K."/>
        </authorList>
    </citation>
    <scope>NUCLEOTIDE SEQUENCE [LARGE SCALE GENOMIC DNA]</scope>
    <source>
        <tissue evidence="2">Muscle</tissue>
    </source>
</reference>
<evidence type="ECO:0000313" key="3">
    <source>
        <dbReference type="Proteomes" id="UP000314294"/>
    </source>
</evidence>
<feature type="region of interest" description="Disordered" evidence="1">
    <location>
        <begin position="86"/>
        <end position="106"/>
    </location>
</feature>
<accession>A0A4Z2IJK3</accession>
<dbReference type="EMBL" id="SRLO01000076">
    <property type="protein sequence ID" value="TNN78159.1"/>
    <property type="molecule type" value="Genomic_DNA"/>
</dbReference>
<proteinExistence type="predicted"/>
<dbReference type="AlphaFoldDB" id="A0A4Z2IJK3"/>
<evidence type="ECO:0000313" key="2">
    <source>
        <dbReference type="EMBL" id="TNN78159.1"/>
    </source>
</evidence>
<dbReference type="Proteomes" id="UP000314294">
    <property type="component" value="Unassembled WGS sequence"/>
</dbReference>
<comment type="caution">
    <text evidence="2">The sequence shown here is derived from an EMBL/GenBank/DDBJ whole genome shotgun (WGS) entry which is preliminary data.</text>
</comment>